<gene>
    <name evidence="2" type="ORF">Rt10032_c38g6909</name>
</gene>
<dbReference type="Pfam" id="PF05773">
    <property type="entry name" value="RWD"/>
    <property type="match status" value="1"/>
</dbReference>
<name>A0A511KR92_RHOTO</name>
<protein>
    <recommendedName>
        <fullName evidence="1">RWD domain-containing protein</fullName>
    </recommendedName>
</protein>
<dbReference type="InterPro" id="IPR016135">
    <property type="entry name" value="UBQ-conjugating_enzyme/RWD"/>
</dbReference>
<comment type="caution">
    <text evidence="2">The sequence shown here is derived from an EMBL/GenBank/DDBJ whole genome shotgun (WGS) entry which is preliminary data.</text>
</comment>
<sequence length="72" mass="8377">MADYAEERRSELEVLESIFSDELEVLSDERVSVRVEPEVQSERDPHTLSLVVTYTPTTRRTPELEIEVGREK</sequence>
<accession>A0A511KR92</accession>
<organism evidence="2 3">
    <name type="scientific">Rhodotorula toruloides</name>
    <name type="common">Yeast</name>
    <name type="synonym">Rhodosporidium toruloides</name>
    <dbReference type="NCBI Taxonomy" id="5286"/>
    <lineage>
        <taxon>Eukaryota</taxon>
        <taxon>Fungi</taxon>
        <taxon>Dikarya</taxon>
        <taxon>Basidiomycota</taxon>
        <taxon>Pucciniomycotina</taxon>
        <taxon>Microbotryomycetes</taxon>
        <taxon>Sporidiobolales</taxon>
        <taxon>Sporidiobolaceae</taxon>
        <taxon>Rhodotorula</taxon>
    </lineage>
</organism>
<proteinExistence type="predicted"/>
<dbReference type="OrthoDB" id="277175at2759"/>
<dbReference type="InterPro" id="IPR006575">
    <property type="entry name" value="RWD_dom"/>
</dbReference>
<dbReference type="Gene3D" id="3.10.110.10">
    <property type="entry name" value="Ubiquitin Conjugating Enzyme"/>
    <property type="match status" value="1"/>
</dbReference>
<evidence type="ECO:0000259" key="1">
    <source>
        <dbReference type="Pfam" id="PF05773"/>
    </source>
</evidence>
<dbReference type="Proteomes" id="UP000321518">
    <property type="component" value="Unassembled WGS sequence"/>
</dbReference>
<evidence type="ECO:0000313" key="3">
    <source>
        <dbReference type="Proteomes" id="UP000321518"/>
    </source>
</evidence>
<dbReference type="SUPFAM" id="SSF54495">
    <property type="entry name" value="UBC-like"/>
    <property type="match status" value="1"/>
</dbReference>
<evidence type="ECO:0000313" key="2">
    <source>
        <dbReference type="EMBL" id="GEM12892.1"/>
    </source>
</evidence>
<reference evidence="2 3" key="1">
    <citation type="submission" date="2019-07" db="EMBL/GenBank/DDBJ databases">
        <title>Rhodotorula toruloides NBRC10032 genome sequencing.</title>
        <authorList>
            <person name="Shida Y."/>
            <person name="Takaku H."/>
            <person name="Ogasawara W."/>
            <person name="Mori K."/>
        </authorList>
    </citation>
    <scope>NUCLEOTIDE SEQUENCE [LARGE SCALE GENOMIC DNA]</scope>
    <source>
        <strain evidence="2 3">NBRC10032</strain>
    </source>
</reference>
<dbReference type="AlphaFoldDB" id="A0A511KR92"/>
<dbReference type="EMBL" id="BJWK01000038">
    <property type="protein sequence ID" value="GEM12892.1"/>
    <property type="molecule type" value="Genomic_DNA"/>
</dbReference>
<feature type="domain" description="RWD" evidence="1">
    <location>
        <begin position="6"/>
        <end position="56"/>
    </location>
</feature>